<feature type="region of interest" description="Disordered" evidence="1">
    <location>
        <begin position="163"/>
        <end position="202"/>
    </location>
</feature>
<dbReference type="RefSeq" id="WP_179779276.1">
    <property type="nucleotide sequence ID" value="NZ_JACCHK010000001.1"/>
</dbReference>
<name>A0A7Z0BDR0_9ACTN</name>
<proteinExistence type="predicted"/>
<protein>
    <submittedName>
        <fullName evidence="2">Uncharacterized protein</fullName>
    </submittedName>
</protein>
<gene>
    <name evidence="2" type="ORF">HNR22_000991</name>
</gene>
<sequence>MNETVLSVVGLVLVAVSLCFSALQTREVARQSRINNGIGSATALVEVNNLIRSWHERLLQDPSARPYFFEGKPCTPDDAERAKLLTFAELLGDVLECNLQMASLLPAFNFAHSWHHWPAEMLRHSPILDEVVESHPEWWPTLHLLQQQIRAGAPQAHPLVTGHRARWRPSRSSVGGEVRPKPDADAETTTSAGDRAAIPPQR</sequence>
<evidence type="ECO:0000313" key="2">
    <source>
        <dbReference type="EMBL" id="NYH41264.1"/>
    </source>
</evidence>
<evidence type="ECO:0000256" key="1">
    <source>
        <dbReference type="SAM" id="MobiDB-lite"/>
    </source>
</evidence>
<keyword evidence="3" id="KW-1185">Reference proteome</keyword>
<organism evidence="2 3">
    <name type="scientific">Micromonospora jinlongensis</name>
    <dbReference type="NCBI Taxonomy" id="1287877"/>
    <lineage>
        <taxon>Bacteria</taxon>
        <taxon>Bacillati</taxon>
        <taxon>Actinomycetota</taxon>
        <taxon>Actinomycetes</taxon>
        <taxon>Micromonosporales</taxon>
        <taxon>Micromonosporaceae</taxon>
        <taxon>Micromonospora</taxon>
    </lineage>
</organism>
<dbReference type="EMBL" id="JACCHK010000001">
    <property type="protein sequence ID" value="NYH41264.1"/>
    <property type="molecule type" value="Genomic_DNA"/>
</dbReference>
<accession>A0A7Z0BDR0</accession>
<dbReference type="AlphaFoldDB" id="A0A7Z0BDR0"/>
<dbReference type="Proteomes" id="UP000523545">
    <property type="component" value="Unassembled WGS sequence"/>
</dbReference>
<evidence type="ECO:0000313" key="3">
    <source>
        <dbReference type="Proteomes" id="UP000523545"/>
    </source>
</evidence>
<reference evidence="2 3" key="1">
    <citation type="submission" date="2020-07" db="EMBL/GenBank/DDBJ databases">
        <title>Sequencing the genomes of 1000 actinobacteria strains.</title>
        <authorList>
            <person name="Klenk H.-P."/>
        </authorList>
    </citation>
    <scope>NUCLEOTIDE SEQUENCE [LARGE SCALE GENOMIC DNA]</scope>
    <source>
        <strain evidence="2 3">DSM 45876</strain>
    </source>
</reference>
<comment type="caution">
    <text evidence="2">The sequence shown here is derived from an EMBL/GenBank/DDBJ whole genome shotgun (WGS) entry which is preliminary data.</text>
</comment>